<keyword evidence="1" id="KW-0812">Transmembrane</keyword>
<proteinExistence type="predicted"/>
<protein>
    <submittedName>
        <fullName evidence="2">Uncharacterized protein</fullName>
    </submittedName>
</protein>
<gene>
    <name evidence="2" type="ORF">ACJDUG_00975</name>
</gene>
<sequence>MKSILRIDKFLNVIAALLVLGFVIRLGADYYKYQNSGNSAPFYVFIIGRGIEFLLPSIICFIISKYVKK</sequence>
<feature type="transmembrane region" description="Helical" evidence="1">
    <location>
        <begin position="10"/>
        <end position="28"/>
    </location>
</feature>
<keyword evidence="3" id="KW-1185">Reference proteome</keyword>
<dbReference type="Proteomes" id="UP001623591">
    <property type="component" value="Unassembled WGS sequence"/>
</dbReference>
<reference evidence="2 3" key="1">
    <citation type="submission" date="2024-11" db="EMBL/GenBank/DDBJ databases">
        <authorList>
            <person name="Heng Y.C."/>
            <person name="Lim A.C.H."/>
            <person name="Lee J.K.Y."/>
            <person name="Kittelmann S."/>
        </authorList>
    </citation>
    <scope>NUCLEOTIDE SEQUENCE [LARGE SCALE GENOMIC DNA]</scope>
    <source>
        <strain evidence="2 3">WILCCON 0185</strain>
    </source>
</reference>
<accession>A0ABW8SZ55</accession>
<evidence type="ECO:0000256" key="1">
    <source>
        <dbReference type="SAM" id="Phobius"/>
    </source>
</evidence>
<keyword evidence="1" id="KW-1133">Transmembrane helix</keyword>
<dbReference type="RefSeq" id="WP_406768005.1">
    <property type="nucleotide sequence ID" value="NZ_JBJHZZ010000001.1"/>
</dbReference>
<organism evidence="2 3">
    <name type="scientific">Candidatus Clostridium stratigraminis</name>
    <dbReference type="NCBI Taxonomy" id="3381661"/>
    <lineage>
        <taxon>Bacteria</taxon>
        <taxon>Bacillati</taxon>
        <taxon>Bacillota</taxon>
        <taxon>Clostridia</taxon>
        <taxon>Eubacteriales</taxon>
        <taxon>Clostridiaceae</taxon>
        <taxon>Clostridium</taxon>
    </lineage>
</organism>
<comment type="caution">
    <text evidence="2">The sequence shown here is derived from an EMBL/GenBank/DDBJ whole genome shotgun (WGS) entry which is preliminary data.</text>
</comment>
<dbReference type="EMBL" id="JBJHZZ010000001">
    <property type="protein sequence ID" value="MFL0245547.1"/>
    <property type="molecule type" value="Genomic_DNA"/>
</dbReference>
<evidence type="ECO:0000313" key="3">
    <source>
        <dbReference type="Proteomes" id="UP001623591"/>
    </source>
</evidence>
<feature type="transmembrane region" description="Helical" evidence="1">
    <location>
        <begin position="40"/>
        <end position="63"/>
    </location>
</feature>
<keyword evidence="1" id="KW-0472">Membrane</keyword>
<name>A0ABW8SZ55_9CLOT</name>
<evidence type="ECO:0000313" key="2">
    <source>
        <dbReference type="EMBL" id="MFL0245547.1"/>
    </source>
</evidence>